<protein>
    <submittedName>
        <fullName evidence="1">Immunity 49 family protein</fullName>
    </submittedName>
</protein>
<evidence type="ECO:0000313" key="2">
    <source>
        <dbReference type="Proteomes" id="UP001432039"/>
    </source>
</evidence>
<dbReference type="Pfam" id="PF15575">
    <property type="entry name" value="Imm49"/>
    <property type="match status" value="2"/>
</dbReference>
<name>A0ABZ1T5A8_STRVG</name>
<organism evidence="1 2">
    <name type="scientific">Streptomyces virginiae</name>
    <name type="common">Streptomyces cinnamonensis</name>
    <dbReference type="NCBI Taxonomy" id="1961"/>
    <lineage>
        <taxon>Bacteria</taxon>
        <taxon>Bacillati</taxon>
        <taxon>Actinomycetota</taxon>
        <taxon>Actinomycetes</taxon>
        <taxon>Kitasatosporales</taxon>
        <taxon>Streptomycetaceae</taxon>
        <taxon>Streptomyces</taxon>
    </lineage>
</organism>
<sequence length="530" mass="56830">MRIERHRVSEAALAAVREDFANRMISDVYSRSRGGRIDAYAWWEITLQLLDGLGAFSAVTPDLDTPEARAILDDAAEAAAGAVSFAAYYPNAYFHVFLTYVDLGLDYDADPDGSPQPVSAARWIDAFCLAVLADKAERHGEAFHFARRAPQRAGGPGLPSVELINGLLAYVSGDLGDDEQKFPPSPRETLAALDAALGRVAGRRAGARAAADEPVTAETVEAADPATGALRALRALAARDREAFGVELTALLLPYSRLRDPRAEPRTLLPLLPLALAALGHRREGWPPPVDSGYLPRALVAGFETPAPRVGPYGRERRADAVAALAVGPLVVERPDMPEAAGHADHLVRELYEAVRAGGTASGSTRSDRPLGPGYWYEAVKRALITGSRAELAPLVLSGPSALEADRSAFASYRQALHDYLRGEDPEPATDRAVADVKQIREWGFAPSPAVLFSQLVEGDEESFNLALADALEAHRDHHSVGDRLVGAGADAAVDFDILALACHARRRGWRIRVSSAYLPEVLLGAAQPF</sequence>
<gene>
    <name evidence="1" type="ORF">OG517_06205</name>
</gene>
<evidence type="ECO:0000313" key="1">
    <source>
        <dbReference type="EMBL" id="WUQ11050.1"/>
    </source>
</evidence>
<keyword evidence="2" id="KW-1185">Reference proteome</keyword>
<proteinExistence type="predicted"/>
<dbReference type="Proteomes" id="UP001432039">
    <property type="component" value="Chromosome"/>
</dbReference>
<accession>A0ABZ1T5A8</accession>
<dbReference type="EMBL" id="CP108090">
    <property type="protein sequence ID" value="WUQ11050.1"/>
    <property type="molecule type" value="Genomic_DNA"/>
</dbReference>
<dbReference type="RefSeq" id="WP_328960567.1">
    <property type="nucleotide sequence ID" value="NZ_CP108090.1"/>
</dbReference>
<dbReference type="InterPro" id="IPR029074">
    <property type="entry name" value="Imm49"/>
</dbReference>
<reference evidence="1" key="1">
    <citation type="submission" date="2022-10" db="EMBL/GenBank/DDBJ databases">
        <title>The complete genomes of actinobacterial strains from the NBC collection.</title>
        <authorList>
            <person name="Joergensen T.S."/>
            <person name="Alvarez Arevalo M."/>
            <person name="Sterndorff E.B."/>
            <person name="Faurdal D."/>
            <person name="Vuksanovic O."/>
            <person name="Mourched A.-S."/>
            <person name="Charusanti P."/>
            <person name="Shaw S."/>
            <person name="Blin K."/>
            <person name="Weber T."/>
        </authorList>
    </citation>
    <scope>NUCLEOTIDE SEQUENCE</scope>
    <source>
        <strain evidence="1">NBC_00248</strain>
    </source>
</reference>